<protein>
    <submittedName>
        <fullName evidence="1">Uncharacterized protein</fullName>
    </submittedName>
</protein>
<dbReference type="Proteomes" id="UP000260783">
    <property type="component" value="Unassembled WGS sequence"/>
</dbReference>
<dbReference type="EMBL" id="QVEW01000015">
    <property type="protein sequence ID" value="RGB94980.1"/>
    <property type="molecule type" value="Genomic_DNA"/>
</dbReference>
<gene>
    <name evidence="1" type="ORF">DWZ04_12600</name>
</gene>
<sequence>MAENFSIEHSRTKITEVKKTIEDKKQKLDELKQQKKSLMDAGLALDSSNLDSAVQATLMESINDSLRDVENKAYDVSKDANQNLQSLEQIRQNVDDEITDSQKAKKKLDQTKKLLDTLGVGKSLEKGVNKLDDHLQEATGLKGEVISAMQDLEKVYRQLDQI</sequence>
<proteinExistence type="predicted"/>
<evidence type="ECO:0000313" key="2">
    <source>
        <dbReference type="Proteomes" id="UP000260783"/>
    </source>
</evidence>
<evidence type="ECO:0000313" key="1">
    <source>
        <dbReference type="EMBL" id="RGB94980.1"/>
    </source>
</evidence>
<dbReference type="RefSeq" id="WP_055192367.1">
    <property type="nucleotide sequence ID" value="NZ_CABHNO010000012.1"/>
</dbReference>
<reference evidence="1 2" key="1">
    <citation type="submission" date="2018-08" db="EMBL/GenBank/DDBJ databases">
        <title>A genome reference for cultivated species of the human gut microbiota.</title>
        <authorList>
            <person name="Zou Y."/>
            <person name="Xue W."/>
            <person name="Luo G."/>
        </authorList>
    </citation>
    <scope>NUCLEOTIDE SEQUENCE [LARGE SCALE GENOMIC DNA]</scope>
    <source>
        <strain evidence="1 2">AF29-11BH</strain>
    </source>
</reference>
<organism evidence="1 2">
    <name type="scientific">Faecalibacterium prausnitzii</name>
    <dbReference type="NCBI Taxonomy" id="853"/>
    <lineage>
        <taxon>Bacteria</taxon>
        <taxon>Bacillati</taxon>
        <taxon>Bacillota</taxon>
        <taxon>Clostridia</taxon>
        <taxon>Eubacteriales</taxon>
        <taxon>Oscillospiraceae</taxon>
        <taxon>Faecalibacterium</taxon>
    </lineage>
</organism>
<name>A0A174DPD9_9FIRM</name>
<comment type="caution">
    <text evidence="1">The sequence shown here is derived from an EMBL/GenBank/DDBJ whole genome shotgun (WGS) entry which is preliminary data.</text>
</comment>
<accession>A0A174DPD9</accession>
<dbReference type="AlphaFoldDB" id="A0A174DPD9"/>